<comment type="caution">
    <text evidence="1">The sequence shown here is derived from an EMBL/GenBank/DDBJ whole genome shotgun (WGS) entry which is preliminary data.</text>
</comment>
<protein>
    <recommendedName>
        <fullName evidence="2">Multiple sugar-binding protein</fullName>
    </recommendedName>
</protein>
<dbReference type="Gene3D" id="3.40.190.10">
    <property type="entry name" value="Periplasmic binding protein-like II"/>
    <property type="match status" value="2"/>
</dbReference>
<reference evidence="1" key="1">
    <citation type="submission" date="2019-08" db="EMBL/GenBank/DDBJ databases">
        <authorList>
            <person name="Kucharzyk K."/>
            <person name="Murdoch R.W."/>
            <person name="Higgins S."/>
            <person name="Loffler F."/>
        </authorList>
    </citation>
    <scope>NUCLEOTIDE SEQUENCE</scope>
</reference>
<evidence type="ECO:0008006" key="2">
    <source>
        <dbReference type="Google" id="ProtNLM"/>
    </source>
</evidence>
<accession>A0A645DF74</accession>
<proteinExistence type="predicted"/>
<dbReference type="EMBL" id="VSSQ01035624">
    <property type="protein sequence ID" value="MPM87901.1"/>
    <property type="molecule type" value="Genomic_DNA"/>
</dbReference>
<gene>
    <name evidence="1" type="ORF">SDC9_135002</name>
</gene>
<dbReference type="Pfam" id="PF13416">
    <property type="entry name" value="SBP_bac_8"/>
    <property type="match status" value="1"/>
</dbReference>
<name>A0A645DF74_9ZZZZ</name>
<dbReference type="InterPro" id="IPR006059">
    <property type="entry name" value="SBP"/>
</dbReference>
<organism evidence="1">
    <name type="scientific">bioreactor metagenome</name>
    <dbReference type="NCBI Taxonomy" id="1076179"/>
    <lineage>
        <taxon>unclassified sequences</taxon>
        <taxon>metagenomes</taxon>
        <taxon>ecological metagenomes</taxon>
    </lineage>
</organism>
<dbReference type="SUPFAM" id="SSF53850">
    <property type="entry name" value="Periplasmic binding protein-like II"/>
    <property type="match status" value="1"/>
</dbReference>
<sequence>MKAELGIDNVVSVGTSVSGGLWWVTSQHVFNAFYAGYLDYNDSSVHDNLLKGEVDQERLTAFANYLKMLYDYADPNILVNGNYDAQVAAFAQGKTAFITQGNWTDPNMKQLGATFKMGFIGHNFLEQESAGLFIAPPSYFVVNSKSSPEKQKAAIDFLNHMALTEDGAKYMVEEAGMVPAFKSVKLLPPGDFSRALVEANARGGNYNWYFGQNPDGFNQNTLGPIFELLATDGDVQAFVNDVTAAFQGIAK</sequence>
<dbReference type="AlphaFoldDB" id="A0A645DF74"/>
<evidence type="ECO:0000313" key="1">
    <source>
        <dbReference type="EMBL" id="MPM87901.1"/>
    </source>
</evidence>